<dbReference type="InterPro" id="IPR020846">
    <property type="entry name" value="MFS_dom"/>
</dbReference>
<evidence type="ECO:0000259" key="6">
    <source>
        <dbReference type="PROSITE" id="PS50850"/>
    </source>
</evidence>
<protein>
    <recommendedName>
        <fullName evidence="6">Major facilitator superfamily (MFS) profile domain-containing protein</fullName>
    </recommendedName>
</protein>
<dbReference type="PANTHER" id="PTHR48021:SF68">
    <property type="entry name" value="MAJOR FACILITATOR SUPERFAMILY (MFS) PROFILE DOMAIN-CONTAINING PROTEIN"/>
    <property type="match status" value="1"/>
</dbReference>
<feature type="transmembrane region" description="Helical" evidence="5">
    <location>
        <begin position="255"/>
        <end position="285"/>
    </location>
</feature>
<dbReference type="PANTHER" id="PTHR48021">
    <property type="match status" value="1"/>
</dbReference>
<sequence length="485" mass="54104">MGRHWTTPLVKQCFVVAGVSLNMANFGTVMGFNAILLPQLQAPDSDISVDTASASWIASIVGISLVLGNLAVPTIMGKFGRRRASLFSCFILIACWLQISIATNITLLLIARFFQGFSLGINLSLSPIMIGELTSPKHRGIFSAIMTTSITTGTLSVHVMGSYLTWHTTALVCAFVCVTSFAILILSPESPSWLADKKRYEDSRRAFHWLRGDMEEEELEKMLEARKTRHDPNENNKKFTYLIKAFKKKEFYKPVIIMLHLHTISMWTGMCFLIVFTVHLIRLLVGDDIDVAMHLTIIDVQRMLSTFVALYAVKIVKRRRILFTTVGANIAILVVIALYTLAKSKNVLPFDHPAIGLVLLHIHMCTITTGSLPLPVVISGEIFPLELRSLAGGISSLAFSVNYFITSKTAMFLLSTIGIHGTYFLYASVSFYCTTVVWFMLPETKDRTLHDVEEEFRGKAKIHLEKIDVTQAVPLTSSDEKNMNV</sequence>
<dbReference type="SUPFAM" id="SSF103473">
    <property type="entry name" value="MFS general substrate transporter"/>
    <property type="match status" value="1"/>
</dbReference>
<feature type="transmembrane region" description="Helical" evidence="5">
    <location>
        <begin position="354"/>
        <end position="378"/>
    </location>
</feature>
<dbReference type="EMBL" id="OU963917">
    <property type="protein sequence ID" value="CAH2987281.1"/>
    <property type="molecule type" value="Genomic_DNA"/>
</dbReference>
<keyword evidence="3 5" id="KW-1133">Transmembrane helix</keyword>
<evidence type="ECO:0000256" key="4">
    <source>
        <dbReference type="ARBA" id="ARBA00023136"/>
    </source>
</evidence>
<evidence type="ECO:0000256" key="3">
    <source>
        <dbReference type="ARBA" id="ARBA00022989"/>
    </source>
</evidence>
<feature type="transmembrane region" description="Helical" evidence="5">
    <location>
        <begin position="291"/>
        <end position="313"/>
    </location>
</feature>
<evidence type="ECO:0000256" key="1">
    <source>
        <dbReference type="ARBA" id="ARBA00004141"/>
    </source>
</evidence>
<dbReference type="Pfam" id="PF00083">
    <property type="entry name" value="Sugar_tr"/>
    <property type="match status" value="1"/>
</dbReference>
<keyword evidence="2 5" id="KW-0812">Transmembrane</keyword>
<dbReference type="InterPro" id="IPR036259">
    <property type="entry name" value="MFS_trans_sf"/>
</dbReference>
<accession>A0ABN8L857</accession>
<feature type="transmembrane region" description="Helical" evidence="5">
    <location>
        <begin position="390"/>
        <end position="417"/>
    </location>
</feature>
<feature type="domain" description="Major facilitator superfamily (MFS) profile" evidence="6">
    <location>
        <begin position="13"/>
        <end position="445"/>
    </location>
</feature>
<dbReference type="PROSITE" id="PS50850">
    <property type="entry name" value="MFS"/>
    <property type="match status" value="1"/>
</dbReference>
<feature type="transmembrane region" description="Helical" evidence="5">
    <location>
        <begin position="54"/>
        <end position="72"/>
    </location>
</feature>
<proteinExistence type="predicted"/>
<feature type="transmembrane region" description="Helical" evidence="5">
    <location>
        <begin position="320"/>
        <end position="342"/>
    </location>
</feature>
<comment type="subcellular location">
    <subcellularLocation>
        <location evidence="1">Membrane</location>
        <topology evidence="1">Multi-pass membrane protein</topology>
    </subcellularLocation>
</comment>
<dbReference type="Gene3D" id="1.20.1250.20">
    <property type="entry name" value="MFS general substrate transporter like domains"/>
    <property type="match status" value="1"/>
</dbReference>
<evidence type="ECO:0000313" key="7">
    <source>
        <dbReference type="EMBL" id="CAH2987281.1"/>
    </source>
</evidence>
<evidence type="ECO:0000256" key="2">
    <source>
        <dbReference type="ARBA" id="ARBA00022692"/>
    </source>
</evidence>
<dbReference type="InterPro" id="IPR050549">
    <property type="entry name" value="MFS_Trehalose_Transporter"/>
</dbReference>
<dbReference type="Proteomes" id="UP001153292">
    <property type="component" value="Chromosome 24"/>
</dbReference>
<feature type="transmembrane region" description="Helical" evidence="5">
    <location>
        <begin position="12"/>
        <end position="34"/>
    </location>
</feature>
<name>A0ABN8L857_CHISP</name>
<feature type="transmembrane region" description="Helical" evidence="5">
    <location>
        <begin position="166"/>
        <end position="187"/>
    </location>
</feature>
<feature type="transmembrane region" description="Helical" evidence="5">
    <location>
        <begin position="84"/>
        <end position="103"/>
    </location>
</feature>
<keyword evidence="8" id="KW-1185">Reference proteome</keyword>
<gene>
    <name evidence="7" type="ORF">CHILSU_LOCUS6894</name>
</gene>
<organism evidence="7 8">
    <name type="scientific">Chilo suppressalis</name>
    <name type="common">Asiatic rice borer moth</name>
    <dbReference type="NCBI Taxonomy" id="168631"/>
    <lineage>
        <taxon>Eukaryota</taxon>
        <taxon>Metazoa</taxon>
        <taxon>Ecdysozoa</taxon>
        <taxon>Arthropoda</taxon>
        <taxon>Hexapoda</taxon>
        <taxon>Insecta</taxon>
        <taxon>Pterygota</taxon>
        <taxon>Neoptera</taxon>
        <taxon>Endopterygota</taxon>
        <taxon>Lepidoptera</taxon>
        <taxon>Glossata</taxon>
        <taxon>Ditrysia</taxon>
        <taxon>Pyraloidea</taxon>
        <taxon>Crambidae</taxon>
        <taxon>Crambinae</taxon>
        <taxon>Chilo</taxon>
    </lineage>
</organism>
<evidence type="ECO:0000256" key="5">
    <source>
        <dbReference type="SAM" id="Phobius"/>
    </source>
</evidence>
<feature type="transmembrane region" description="Helical" evidence="5">
    <location>
        <begin position="423"/>
        <end position="441"/>
    </location>
</feature>
<keyword evidence="4 5" id="KW-0472">Membrane</keyword>
<evidence type="ECO:0000313" key="8">
    <source>
        <dbReference type="Proteomes" id="UP001153292"/>
    </source>
</evidence>
<dbReference type="InterPro" id="IPR005828">
    <property type="entry name" value="MFS_sugar_transport-like"/>
</dbReference>
<reference evidence="7" key="1">
    <citation type="submission" date="2021-12" db="EMBL/GenBank/DDBJ databases">
        <authorList>
            <person name="King R."/>
        </authorList>
    </citation>
    <scope>NUCLEOTIDE SEQUENCE</scope>
</reference>